<reference evidence="3" key="1">
    <citation type="submission" date="2025-08" db="UniProtKB">
        <authorList>
            <consortium name="Ensembl"/>
        </authorList>
    </citation>
    <scope>IDENTIFICATION</scope>
</reference>
<evidence type="ECO:0008006" key="4">
    <source>
        <dbReference type="Google" id="ProtNLM"/>
    </source>
</evidence>
<protein>
    <recommendedName>
        <fullName evidence="4">Leucine-rich repeat domain-containing protein</fullName>
    </recommendedName>
</protein>
<dbReference type="GO" id="GO:0005615">
    <property type="term" value="C:extracellular space"/>
    <property type="evidence" value="ECO:0007669"/>
    <property type="project" value="TreeGrafter"/>
</dbReference>
<reference evidence="3" key="2">
    <citation type="submission" date="2025-09" db="UniProtKB">
        <authorList>
            <consortium name="Ensembl"/>
        </authorList>
    </citation>
    <scope>IDENTIFICATION</scope>
</reference>
<organism evidence="3">
    <name type="scientific">Petromyzon marinus</name>
    <name type="common">Sea lamprey</name>
    <dbReference type="NCBI Taxonomy" id="7757"/>
    <lineage>
        <taxon>Eukaryota</taxon>
        <taxon>Metazoa</taxon>
        <taxon>Chordata</taxon>
        <taxon>Craniata</taxon>
        <taxon>Vertebrata</taxon>
        <taxon>Cyclostomata</taxon>
        <taxon>Hyperoartia</taxon>
        <taxon>Petromyzontiformes</taxon>
        <taxon>Petromyzontidae</taxon>
        <taxon>Petromyzon</taxon>
    </lineage>
</organism>
<dbReference type="SMART" id="SM00369">
    <property type="entry name" value="LRR_TYP"/>
    <property type="match status" value="5"/>
</dbReference>
<dbReference type="InterPro" id="IPR050333">
    <property type="entry name" value="SLRP"/>
</dbReference>
<dbReference type="InterPro" id="IPR003591">
    <property type="entry name" value="Leu-rich_rpt_typical-subtyp"/>
</dbReference>
<sequence>LSNMPESFPEHGGFESLFLSSCGIELVEDGAFLPLRSLRTLDLAGNRLQAVPRRLPPGLDTLRLHDNRIDGVRPPDLAGLRSLRVLELHGNRIAALDPAAFVPLASLASLRLDGNAIEALGSTALPLPRLVTLKLDGNRLASLPASFFGAARSLRSVGLAHNRLRRFPAGLPASAETLALEGNQIRAIRRADVAHLARLREL</sequence>
<evidence type="ECO:0000256" key="2">
    <source>
        <dbReference type="ARBA" id="ARBA00022737"/>
    </source>
</evidence>
<evidence type="ECO:0000256" key="1">
    <source>
        <dbReference type="ARBA" id="ARBA00022614"/>
    </source>
</evidence>
<dbReference type="HOGENOM" id="CLU_000288_18_10_1"/>
<keyword evidence="2" id="KW-0677">Repeat</keyword>
<dbReference type="Pfam" id="PF00560">
    <property type="entry name" value="LRR_1"/>
    <property type="match status" value="1"/>
</dbReference>
<dbReference type="SUPFAM" id="SSF52058">
    <property type="entry name" value="L domain-like"/>
    <property type="match status" value="1"/>
</dbReference>
<dbReference type="Ensembl" id="ENSPMAT00000000589.1">
    <property type="protein sequence ID" value="ENSPMAP00000000588.1"/>
    <property type="gene ID" value="ENSPMAG00000000534.1"/>
</dbReference>
<proteinExistence type="predicted"/>
<keyword evidence="1" id="KW-0433">Leucine-rich repeat</keyword>
<name>S4R5V8_PETMA</name>
<evidence type="ECO:0000313" key="3">
    <source>
        <dbReference type="Ensembl" id="ENSPMAP00000000588.1"/>
    </source>
</evidence>
<dbReference type="AlphaFoldDB" id="S4R5V8"/>
<dbReference type="InterPro" id="IPR032675">
    <property type="entry name" value="LRR_dom_sf"/>
</dbReference>
<dbReference type="PANTHER" id="PTHR45712">
    <property type="entry name" value="AGAP008170-PA"/>
    <property type="match status" value="1"/>
</dbReference>
<dbReference type="PANTHER" id="PTHR45712:SF22">
    <property type="entry name" value="INSULIN-LIKE GROWTH FACTOR-BINDING PROTEIN COMPLEX ACID LABILE SUBUNIT"/>
    <property type="match status" value="1"/>
</dbReference>
<dbReference type="InterPro" id="IPR001611">
    <property type="entry name" value="Leu-rich_rpt"/>
</dbReference>
<dbReference type="GeneTree" id="ENSGT00940000164427"/>
<dbReference type="Pfam" id="PF13855">
    <property type="entry name" value="LRR_8"/>
    <property type="match status" value="1"/>
</dbReference>
<accession>S4R5V8</accession>
<dbReference type="Gene3D" id="3.80.10.10">
    <property type="entry name" value="Ribonuclease Inhibitor"/>
    <property type="match status" value="2"/>
</dbReference>